<dbReference type="GO" id="GO:0000978">
    <property type="term" value="F:RNA polymerase II cis-regulatory region sequence-specific DNA binding"/>
    <property type="evidence" value="ECO:0007669"/>
    <property type="project" value="TreeGrafter"/>
</dbReference>
<dbReference type="AlphaFoldDB" id="A0A139ITF6"/>
<dbReference type="OrthoDB" id="5244639at2759"/>
<evidence type="ECO:0000256" key="2">
    <source>
        <dbReference type="ARBA" id="ARBA00023125"/>
    </source>
</evidence>
<proteinExistence type="predicted"/>
<dbReference type="InterPro" id="IPR051651">
    <property type="entry name" value="DMTF1_DNA-bind_reg"/>
</dbReference>
<keyword evidence="2" id="KW-0238">DNA-binding</keyword>
<reference evidence="5 6" key="1">
    <citation type="submission" date="2015-07" db="EMBL/GenBank/DDBJ databases">
        <title>Comparative genomics of the Sigatoka disease complex on banana suggests a link between parallel evolutionary changes in Pseudocercospora fijiensis and Pseudocercospora eumusae and increased virulence on the banana host.</title>
        <authorList>
            <person name="Chang T.-C."/>
            <person name="Salvucci A."/>
            <person name="Crous P.W."/>
            <person name="Stergiopoulos I."/>
        </authorList>
    </citation>
    <scope>NUCLEOTIDE SEQUENCE [LARGE SCALE GENOMIC DNA]</scope>
    <source>
        <strain evidence="5 6">CBS 116634</strain>
    </source>
</reference>
<comment type="subcellular location">
    <subcellularLocation>
        <location evidence="1">Nucleus</location>
    </subcellularLocation>
</comment>
<sequence length="294" mass="34119">MLYLLGTRGWHARTCAVTRCARFHVNAVAKAAKATQRPESSKLKPKPGVVAPTPWTAKDLQNLKQMYEKGIQRRDIAKRLGRSRAAVTARIFHARETQKWTPTVQRWDEIQEKKLLALRDQGKTFVEIGRILGRPGRNVSNKFRQLRPGTTGARKWTNEEHEIASKLHSKGYSVRQIARELKRTPRTVKYYQLLGNQYRPKTSDEEFEMFEMHEAGFATCAIADKLGRRPNTVRSWLEPKPKPVNMRRFTPSEDARLLQLRTSRKSWKEVRDAMGPDRNTLQLRARFYRLISGK</sequence>
<evidence type="ECO:0000313" key="6">
    <source>
        <dbReference type="Proteomes" id="UP000073492"/>
    </source>
</evidence>
<dbReference type="Gene3D" id="1.10.10.60">
    <property type="entry name" value="Homeodomain-like"/>
    <property type="match status" value="2"/>
</dbReference>
<dbReference type="GO" id="GO:0005634">
    <property type="term" value="C:nucleus"/>
    <property type="evidence" value="ECO:0007669"/>
    <property type="project" value="UniProtKB-SubCell"/>
</dbReference>
<protein>
    <recommendedName>
        <fullName evidence="4">Transposase IS30-like HTH domain-containing protein</fullName>
    </recommendedName>
</protein>
<dbReference type="InterPro" id="IPR025246">
    <property type="entry name" value="IS30-like_HTH"/>
</dbReference>
<evidence type="ECO:0000259" key="4">
    <source>
        <dbReference type="Pfam" id="PF13936"/>
    </source>
</evidence>
<evidence type="ECO:0000256" key="3">
    <source>
        <dbReference type="ARBA" id="ARBA00023242"/>
    </source>
</evidence>
<feature type="domain" description="Transposase IS30-like HTH" evidence="4">
    <location>
        <begin position="157"/>
        <end position="189"/>
    </location>
</feature>
<dbReference type="EMBL" id="LFZO01000013">
    <property type="protein sequence ID" value="KXT17854.1"/>
    <property type="molecule type" value="Genomic_DNA"/>
</dbReference>
<gene>
    <name evidence="5" type="ORF">AC579_5883</name>
</gene>
<dbReference type="Pfam" id="PF13936">
    <property type="entry name" value="HTH_38"/>
    <property type="match status" value="1"/>
</dbReference>
<organism evidence="5 6">
    <name type="scientific">Pseudocercospora musae</name>
    <dbReference type="NCBI Taxonomy" id="113226"/>
    <lineage>
        <taxon>Eukaryota</taxon>
        <taxon>Fungi</taxon>
        <taxon>Dikarya</taxon>
        <taxon>Ascomycota</taxon>
        <taxon>Pezizomycotina</taxon>
        <taxon>Dothideomycetes</taxon>
        <taxon>Dothideomycetidae</taxon>
        <taxon>Mycosphaerellales</taxon>
        <taxon>Mycosphaerellaceae</taxon>
        <taxon>Pseudocercospora</taxon>
    </lineage>
</organism>
<accession>A0A139ITF6</accession>
<evidence type="ECO:0000313" key="5">
    <source>
        <dbReference type="EMBL" id="KXT17854.1"/>
    </source>
</evidence>
<name>A0A139ITF6_9PEZI</name>
<comment type="caution">
    <text evidence="5">The sequence shown here is derived from an EMBL/GenBank/DDBJ whole genome shotgun (WGS) entry which is preliminary data.</text>
</comment>
<dbReference type="GO" id="GO:0000981">
    <property type="term" value="F:DNA-binding transcription factor activity, RNA polymerase II-specific"/>
    <property type="evidence" value="ECO:0007669"/>
    <property type="project" value="TreeGrafter"/>
</dbReference>
<dbReference type="PANTHER" id="PTHR46380:SF2">
    <property type="entry name" value="CYCLIN-D-BINDING MYB-LIKE TRANSCRIPTION FACTOR 1"/>
    <property type="match status" value="1"/>
</dbReference>
<keyword evidence="6" id="KW-1185">Reference proteome</keyword>
<evidence type="ECO:0000256" key="1">
    <source>
        <dbReference type="ARBA" id="ARBA00004123"/>
    </source>
</evidence>
<dbReference type="PANTHER" id="PTHR46380">
    <property type="entry name" value="CYCLIN-D-BINDING MYB-LIKE TRANSCRIPTION FACTOR 1"/>
    <property type="match status" value="1"/>
</dbReference>
<keyword evidence="3" id="KW-0539">Nucleus</keyword>
<dbReference type="Proteomes" id="UP000073492">
    <property type="component" value="Unassembled WGS sequence"/>
</dbReference>